<dbReference type="Proteomes" id="UP001162131">
    <property type="component" value="Unassembled WGS sequence"/>
</dbReference>
<protein>
    <submittedName>
        <fullName evidence="3">Uncharacterized protein</fullName>
    </submittedName>
</protein>
<gene>
    <name evidence="3" type="ORF">BSTOLATCC_MIC18727</name>
</gene>
<evidence type="ECO:0000256" key="2">
    <source>
        <dbReference type="SAM" id="SignalP"/>
    </source>
</evidence>
<evidence type="ECO:0000313" key="3">
    <source>
        <dbReference type="EMBL" id="CAG9317481.1"/>
    </source>
</evidence>
<comment type="caution">
    <text evidence="3">The sequence shown here is derived from an EMBL/GenBank/DDBJ whole genome shotgun (WGS) entry which is preliminary data.</text>
</comment>
<dbReference type="SUPFAM" id="SSF58113">
    <property type="entry name" value="Apolipoprotein A-I"/>
    <property type="match status" value="1"/>
</dbReference>
<dbReference type="AlphaFoldDB" id="A0AAU9IPE8"/>
<sequence>MKLKILLLIFLIPLNALLEDEVIETTPELLCQACKAKIAECGTDAECYKEVCNDNTICERKEGIQTQAEKIYQESEKKIKNGYKENVEPLVMQAEEKLGKTWDQTKEKSKSFVESSKEFAGNVYENVKKFVKPNFTESLCEACRKENIECDECIREKCKGDEECLKGFYEEEIIPKTEQLMEGIQNEVKAGFEKVKQQLPSNKDINEKAKGFTEKVKDFAEDASEKIKETVEPVIEGGKKIYKDFAEDAGGKIKETMDPVIEGGKKIYSEKIEPTIKDLRDKVPQPNASYIVDEAKDRVKTEIKRRVENVEQTLKRELGLYFGIPTILLMVLVAVGAYFIVKRKKVHTA</sequence>
<feature type="signal peptide" evidence="2">
    <location>
        <begin position="1"/>
        <end position="16"/>
    </location>
</feature>
<evidence type="ECO:0000256" key="1">
    <source>
        <dbReference type="SAM" id="Phobius"/>
    </source>
</evidence>
<accession>A0AAU9IPE8</accession>
<organism evidence="3 4">
    <name type="scientific">Blepharisma stoltei</name>
    <dbReference type="NCBI Taxonomy" id="1481888"/>
    <lineage>
        <taxon>Eukaryota</taxon>
        <taxon>Sar</taxon>
        <taxon>Alveolata</taxon>
        <taxon>Ciliophora</taxon>
        <taxon>Postciliodesmatophora</taxon>
        <taxon>Heterotrichea</taxon>
        <taxon>Heterotrichida</taxon>
        <taxon>Blepharismidae</taxon>
        <taxon>Blepharisma</taxon>
    </lineage>
</organism>
<dbReference type="EMBL" id="CAJZBQ010000018">
    <property type="protein sequence ID" value="CAG9317481.1"/>
    <property type="molecule type" value="Genomic_DNA"/>
</dbReference>
<keyword evidence="2" id="KW-0732">Signal</keyword>
<name>A0AAU9IPE8_9CILI</name>
<keyword evidence="4" id="KW-1185">Reference proteome</keyword>
<evidence type="ECO:0000313" key="4">
    <source>
        <dbReference type="Proteomes" id="UP001162131"/>
    </source>
</evidence>
<proteinExistence type="predicted"/>
<keyword evidence="1" id="KW-1133">Transmembrane helix</keyword>
<keyword evidence="1" id="KW-0812">Transmembrane</keyword>
<feature type="chain" id="PRO_5043336496" evidence="2">
    <location>
        <begin position="17"/>
        <end position="349"/>
    </location>
</feature>
<reference evidence="3" key="1">
    <citation type="submission" date="2021-09" db="EMBL/GenBank/DDBJ databases">
        <authorList>
            <consortium name="AG Swart"/>
            <person name="Singh M."/>
            <person name="Singh A."/>
            <person name="Seah K."/>
            <person name="Emmerich C."/>
        </authorList>
    </citation>
    <scope>NUCLEOTIDE SEQUENCE</scope>
    <source>
        <strain evidence="3">ATCC30299</strain>
    </source>
</reference>
<feature type="transmembrane region" description="Helical" evidence="1">
    <location>
        <begin position="318"/>
        <end position="341"/>
    </location>
</feature>
<keyword evidence="1" id="KW-0472">Membrane</keyword>